<gene>
    <name evidence="1" type="ORF">SLS59_003206</name>
</gene>
<evidence type="ECO:0000313" key="2">
    <source>
        <dbReference type="Proteomes" id="UP001521222"/>
    </source>
</evidence>
<accession>A0ABR3RNR8</accession>
<evidence type="ECO:0000313" key="1">
    <source>
        <dbReference type="EMBL" id="KAL1606081.1"/>
    </source>
</evidence>
<organism evidence="1 2">
    <name type="scientific">Nothophoma quercina</name>
    <dbReference type="NCBI Taxonomy" id="749835"/>
    <lineage>
        <taxon>Eukaryota</taxon>
        <taxon>Fungi</taxon>
        <taxon>Dikarya</taxon>
        <taxon>Ascomycota</taxon>
        <taxon>Pezizomycotina</taxon>
        <taxon>Dothideomycetes</taxon>
        <taxon>Pleosporomycetidae</taxon>
        <taxon>Pleosporales</taxon>
        <taxon>Pleosporineae</taxon>
        <taxon>Didymellaceae</taxon>
        <taxon>Nothophoma</taxon>
    </lineage>
</organism>
<name>A0ABR3RNR8_9PLEO</name>
<comment type="caution">
    <text evidence="1">The sequence shown here is derived from an EMBL/GenBank/DDBJ whole genome shotgun (WGS) entry which is preliminary data.</text>
</comment>
<dbReference type="EMBL" id="JAKIXB020000008">
    <property type="protein sequence ID" value="KAL1606081.1"/>
    <property type="molecule type" value="Genomic_DNA"/>
</dbReference>
<dbReference type="Proteomes" id="UP001521222">
    <property type="component" value="Unassembled WGS sequence"/>
</dbReference>
<protein>
    <submittedName>
        <fullName evidence="1">Uncharacterized protein</fullName>
    </submittedName>
</protein>
<keyword evidence="2" id="KW-1185">Reference proteome</keyword>
<sequence>MATETERTAEEFIRRNTTLHSNRRYFRFNVRRGLEGIGLEEAAKLADIATATRRYLAMEDEKKRMEELRSPSATLWFQKTSEFQQWIQSSCGLLFYLDINADDMSALVSSVVLEGALPELSPLKTIYVDGAQTANTGREDQVEVLRSLLCQIICIHPEFLDGLRHNSVAERQLYSQTLHCLLGAVADFSAQEATEILLDALAAGLKSQCLGAYIILDRFHSLGATQEILSRVFNALKDAAHTMVVSEEFASLRMAAVNSIIIDVETERRGESPGI</sequence>
<reference evidence="1 2" key="1">
    <citation type="submission" date="2024-02" db="EMBL/GenBank/DDBJ databases">
        <title>De novo assembly and annotation of 12 fungi associated with fruit tree decline syndrome in Ontario, Canada.</title>
        <authorList>
            <person name="Sulman M."/>
            <person name="Ellouze W."/>
            <person name="Ilyukhin E."/>
        </authorList>
    </citation>
    <scope>NUCLEOTIDE SEQUENCE [LARGE SCALE GENOMIC DNA]</scope>
    <source>
        <strain evidence="1 2">M97-236</strain>
    </source>
</reference>
<proteinExistence type="predicted"/>